<feature type="active site" evidence="1">
    <location>
        <position position="242"/>
    </location>
</feature>
<protein>
    <submittedName>
        <fullName evidence="5">GDSL-like lipase/acylhydrolase family protein</fullName>
    </submittedName>
</protein>
<evidence type="ECO:0000256" key="2">
    <source>
        <dbReference type="PIRSR" id="PIRSR637460-2"/>
    </source>
</evidence>
<dbReference type="CDD" id="cd01823">
    <property type="entry name" value="SEST_like"/>
    <property type="match status" value="1"/>
</dbReference>
<feature type="disulfide bond" evidence="2">
    <location>
        <begin position="119"/>
        <end position="126"/>
    </location>
</feature>
<feature type="domain" description="SGNH hydrolase-type esterase" evidence="4">
    <location>
        <begin position="35"/>
        <end position="249"/>
    </location>
</feature>
<evidence type="ECO:0000256" key="3">
    <source>
        <dbReference type="SAM" id="SignalP"/>
    </source>
</evidence>
<feature type="signal peptide" evidence="3">
    <location>
        <begin position="1"/>
        <end position="28"/>
    </location>
</feature>
<reference evidence="5 6" key="1">
    <citation type="submission" date="2018-03" db="EMBL/GenBank/DDBJ databases">
        <title>Genomic Encyclopedia of Type Strains, Phase III (KMG-III): the genomes of soil and plant-associated and newly described type strains.</title>
        <authorList>
            <person name="Whitman W."/>
        </authorList>
    </citation>
    <scope>NUCLEOTIDE SEQUENCE [LARGE SCALE GENOMIC DNA]</scope>
    <source>
        <strain evidence="5 6">CGMCC 4.7067</strain>
    </source>
</reference>
<comment type="caution">
    <text evidence="5">The sequence shown here is derived from an EMBL/GenBank/DDBJ whole genome shotgun (WGS) entry which is preliminary data.</text>
</comment>
<dbReference type="Proteomes" id="UP000238176">
    <property type="component" value="Unassembled WGS sequence"/>
</dbReference>
<dbReference type="GO" id="GO:0004806">
    <property type="term" value="F:triacylglycerol lipase activity"/>
    <property type="evidence" value="ECO:0007669"/>
    <property type="project" value="TreeGrafter"/>
</dbReference>
<keyword evidence="6" id="KW-1185">Reference proteome</keyword>
<dbReference type="Pfam" id="PF13472">
    <property type="entry name" value="Lipase_GDSL_2"/>
    <property type="match status" value="1"/>
</dbReference>
<sequence length="260" mass="27160">MDRLRRSTVTVAAALAALLIAPAAAAQAQQTEYVALGDSYSSGSGAGPYTDAACQRSNKAHPALLAADLGAEFTFVACGGATTDDVLANQVQALDSGTDLVTIGIGGNDIGWTDAVIACITPFKNCTPAIEESERRATQELPAKLDAVYSEIESRAPDAEVLVTGYPRLFAARNTCDALGSISIAEQARMNQGADLLSGVIQAAAEDHGFTYVDVRDEFTGHEICSRTPWLHGFTILDVPYHPNAAGHASGYYPALLGAL</sequence>
<evidence type="ECO:0000313" key="5">
    <source>
        <dbReference type="EMBL" id="PRY57412.1"/>
    </source>
</evidence>
<dbReference type="AlphaFoldDB" id="A0A2T0UHM9"/>
<dbReference type="InterPro" id="IPR013830">
    <property type="entry name" value="SGNH_hydro"/>
</dbReference>
<feature type="chain" id="PRO_5015621981" evidence="3">
    <location>
        <begin position="29"/>
        <end position="260"/>
    </location>
</feature>
<dbReference type="PANTHER" id="PTHR37981">
    <property type="entry name" value="LIPASE 2"/>
    <property type="match status" value="1"/>
</dbReference>
<evidence type="ECO:0000256" key="1">
    <source>
        <dbReference type="PIRSR" id="PIRSR637460-1"/>
    </source>
</evidence>
<dbReference type="EMBL" id="PVTJ01000007">
    <property type="protein sequence ID" value="PRY57412.1"/>
    <property type="molecule type" value="Genomic_DNA"/>
</dbReference>
<feature type="disulfide bond" evidence="2">
    <location>
        <begin position="176"/>
        <end position="225"/>
    </location>
</feature>
<feature type="active site" description="Nucleophile" evidence="1">
    <location>
        <position position="39"/>
    </location>
</feature>
<accession>A0A2T0UHM9</accession>
<dbReference type="SUPFAM" id="SSF52266">
    <property type="entry name" value="SGNH hydrolase"/>
    <property type="match status" value="1"/>
</dbReference>
<dbReference type="InterPro" id="IPR037460">
    <property type="entry name" value="SEST-like"/>
</dbReference>
<evidence type="ECO:0000259" key="4">
    <source>
        <dbReference type="Pfam" id="PF13472"/>
    </source>
</evidence>
<proteinExistence type="predicted"/>
<dbReference type="InterPro" id="IPR036514">
    <property type="entry name" value="SGNH_hydro_sf"/>
</dbReference>
<dbReference type="PANTHER" id="PTHR37981:SF1">
    <property type="entry name" value="SGNH HYDROLASE-TYPE ESTERASE DOMAIN-CONTAINING PROTEIN"/>
    <property type="match status" value="1"/>
</dbReference>
<dbReference type="GO" id="GO:0019433">
    <property type="term" value="P:triglyceride catabolic process"/>
    <property type="evidence" value="ECO:0007669"/>
    <property type="project" value="TreeGrafter"/>
</dbReference>
<name>A0A2T0UHM9_9ACTN</name>
<gene>
    <name evidence="5" type="ORF">B0I28_107261</name>
</gene>
<feature type="disulfide bond" evidence="2">
    <location>
        <begin position="54"/>
        <end position="78"/>
    </location>
</feature>
<evidence type="ECO:0000313" key="6">
    <source>
        <dbReference type="Proteomes" id="UP000238176"/>
    </source>
</evidence>
<dbReference type="RefSeq" id="WP_106365399.1">
    <property type="nucleotide sequence ID" value="NZ_PVTJ01000007.1"/>
</dbReference>
<organism evidence="5 6">
    <name type="scientific">Glycomyces artemisiae</name>
    <dbReference type="NCBI Taxonomy" id="1076443"/>
    <lineage>
        <taxon>Bacteria</taxon>
        <taxon>Bacillati</taxon>
        <taxon>Actinomycetota</taxon>
        <taxon>Actinomycetes</taxon>
        <taxon>Glycomycetales</taxon>
        <taxon>Glycomycetaceae</taxon>
        <taxon>Glycomyces</taxon>
    </lineage>
</organism>
<keyword evidence="3" id="KW-0732">Signal</keyword>
<keyword evidence="2" id="KW-1015">Disulfide bond</keyword>
<dbReference type="OrthoDB" id="5503950at2"/>
<keyword evidence="5" id="KW-0378">Hydrolase</keyword>
<dbReference type="Gene3D" id="3.40.50.1110">
    <property type="entry name" value="SGNH hydrolase"/>
    <property type="match status" value="1"/>
</dbReference>